<dbReference type="InterPro" id="IPR012990">
    <property type="entry name" value="Beta-sandwich_Sec23_24"/>
</dbReference>
<reference evidence="4" key="1">
    <citation type="journal article" date="2020" name="Fungal Divers.">
        <title>Resolving the Mortierellaceae phylogeny through synthesis of multi-gene phylogenetics and phylogenomics.</title>
        <authorList>
            <person name="Vandepol N."/>
            <person name="Liber J."/>
            <person name="Desiro A."/>
            <person name="Na H."/>
            <person name="Kennedy M."/>
            <person name="Barry K."/>
            <person name="Grigoriev I.V."/>
            <person name="Miller A.N."/>
            <person name="O'Donnell K."/>
            <person name="Stajich J.E."/>
            <person name="Bonito G."/>
        </authorList>
    </citation>
    <scope>NUCLEOTIDE SEQUENCE</scope>
    <source>
        <strain evidence="4">NRRL 2769</strain>
    </source>
</reference>
<feature type="domain" description="Sec23/Sec24 helical" evidence="2">
    <location>
        <begin position="122"/>
        <end position="223"/>
    </location>
</feature>
<dbReference type="GO" id="GO:0008270">
    <property type="term" value="F:zinc ion binding"/>
    <property type="evidence" value="ECO:0007669"/>
    <property type="project" value="TreeGrafter"/>
</dbReference>
<dbReference type="InterPro" id="IPR036180">
    <property type="entry name" value="Gelsolin-like_dom_sf"/>
</dbReference>
<feature type="domain" description="Gelsolin-like" evidence="1">
    <location>
        <begin position="251"/>
        <end position="309"/>
    </location>
</feature>
<dbReference type="InterPro" id="IPR036175">
    <property type="entry name" value="Sec23/24_helical_dom_sf"/>
</dbReference>
<evidence type="ECO:0000313" key="5">
    <source>
        <dbReference type="Proteomes" id="UP000703661"/>
    </source>
</evidence>
<dbReference type="EMBL" id="JAAAID010003753">
    <property type="protein sequence ID" value="KAF9996017.1"/>
    <property type="molecule type" value="Genomic_DNA"/>
</dbReference>
<evidence type="ECO:0000259" key="2">
    <source>
        <dbReference type="Pfam" id="PF04815"/>
    </source>
</evidence>
<dbReference type="Gene3D" id="3.40.20.10">
    <property type="entry name" value="Severin"/>
    <property type="match status" value="1"/>
</dbReference>
<feature type="domain" description="Sec23/Sec24 beta-sandwich" evidence="3">
    <location>
        <begin position="27"/>
        <end position="111"/>
    </location>
</feature>
<dbReference type="InterPro" id="IPR050550">
    <property type="entry name" value="SEC23_SEC24_subfamily"/>
</dbReference>
<comment type="caution">
    <text evidence="4">The sequence shown here is derived from an EMBL/GenBank/DDBJ whole genome shotgun (WGS) entry which is preliminary data.</text>
</comment>
<evidence type="ECO:0000259" key="3">
    <source>
        <dbReference type="Pfam" id="PF08033"/>
    </source>
</evidence>
<accession>A0A9P6MF31</accession>
<dbReference type="SUPFAM" id="SSF81995">
    <property type="entry name" value="beta-sandwich domain of Sec23/24"/>
    <property type="match status" value="1"/>
</dbReference>
<dbReference type="InterPro" id="IPR029006">
    <property type="entry name" value="ADF-H/Gelsolin-like_dom_sf"/>
</dbReference>
<dbReference type="InterPro" id="IPR006900">
    <property type="entry name" value="Sec23/24_helical_dom"/>
</dbReference>
<dbReference type="AlphaFoldDB" id="A0A9P6MF31"/>
<dbReference type="GO" id="GO:0000149">
    <property type="term" value="F:SNARE binding"/>
    <property type="evidence" value="ECO:0007669"/>
    <property type="project" value="TreeGrafter"/>
</dbReference>
<evidence type="ECO:0000259" key="1">
    <source>
        <dbReference type="Pfam" id="PF00626"/>
    </source>
</evidence>
<dbReference type="SUPFAM" id="SSF82754">
    <property type="entry name" value="C-terminal, gelsolin-like domain of Sec23/24"/>
    <property type="match status" value="1"/>
</dbReference>
<dbReference type="GO" id="GO:0006886">
    <property type="term" value="P:intracellular protein transport"/>
    <property type="evidence" value="ECO:0007669"/>
    <property type="project" value="InterPro"/>
</dbReference>
<gene>
    <name evidence="4" type="primary">SFB3_3</name>
    <name evidence="4" type="ORF">BGZ80_007367</name>
</gene>
<dbReference type="GO" id="GO:0070971">
    <property type="term" value="C:endoplasmic reticulum exit site"/>
    <property type="evidence" value="ECO:0007669"/>
    <property type="project" value="TreeGrafter"/>
</dbReference>
<keyword evidence="5" id="KW-1185">Reference proteome</keyword>
<dbReference type="Pfam" id="PF04815">
    <property type="entry name" value="Sec23_helical"/>
    <property type="match status" value="1"/>
</dbReference>
<protein>
    <submittedName>
        <fullName evidence="4">COPII coat Sec23p-Sfb3p heterodimer component</fullName>
    </submittedName>
</protein>
<dbReference type="Gene3D" id="2.60.40.1670">
    <property type="entry name" value="beta-sandwich domain of Sec23/24"/>
    <property type="match status" value="1"/>
</dbReference>
<dbReference type="PANTHER" id="PTHR13803">
    <property type="entry name" value="SEC24-RELATED PROTEIN"/>
    <property type="match status" value="1"/>
</dbReference>
<dbReference type="Gene3D" id="1.20.120.730">
    <property type="entry name" value="Sec23/Sec24 helical domain"/>
    <property type="match status" value="1"/>
</dbReference>
<name>A0A9P6MF31_9FUNG</name>
<evidence type="ECO:0000313" key="4">
    <source>
        <dbReference type="EMBL" id="KAF9996017.1"/>
    </source>
</evidence>
<sequence>MYPGFNVQRDGAKLIGNIAKLVGRPFGYNALMRVRCSTGLRIAEHLGNFHMKNSTDVELAGIDSEKAFGVLVRHDGKLDEKTEASFQVALLYTTADGFRRVRVHNFSTPVTTLMGNVFRWADMDTTINFLAKGAIAQGLTKPLKDVRDALTERCVKILSSYRKNCASSTAPGQLILPEAYKLFPCYALALLKSKPLRAARDINSDMRVYQMRLLNNMGVSESIAFMYPRMIPVHGMSEKDGTMDHTGRVFLPASIRVSYARLNPAGAYLLDNGEALYFWIGRDVSSEFLSDVFGVSSLDEIDPNMRYLPELSSPINTKLRAIASYMQAQRSRYLNLIIVRQGREQSELDFSNQLVEDKNNDAMSYVDYLCAIHRMIQNDGTSRQDGSSGLWNPRMI</sequence>
<proteinExistence type="predicted"/>
<dbReference type="PANTHER" id="PTHR13803:SF4">
    <property type="entry name" value="SECRETORY 24CD, ISOFORM C"/>
    <property type="match status" value="1"/>
</dbReference>
<dbReference type="GO" id="GO:0030127">
    <property type="term" value="C:COPII vesicle coat"/>
    <property type="evidence" value="ECO:0007669"/>
    <property type="project" value="InterPro"/>
</dbReference>
<dbReference type="SUPFAM" id="SSF81811">
    <property type="entry name" value="Helical domain of Sec23/24"/>
    <property type="match status" value="1"/>
</dbReference>
<dbReference type="GO" id="GO:0090110">
    <property type="term" value="P:COPII-coated vesicle cargo loading"/>
    <property type="evidence" value="ECO:0007669"/>
    <property type="project" value="TreeGrafter"/>
</dbReference>
<dbReference type="Pfam" id="PF08033">
    <property type="entry name" value="Sec23_BS"/>
    <property type="match status" value="1"/>
</dbReference>
<dbReference type="InterPro" id="IPR007123">
    <property type="entry name" value="Gelsolin-like_dom"/>
</dbReference>
<dbReference type="Pfam" id="PF00626">
    <property type="entry name" value="Gelsolin"/>
    <property type="match status" value="1"/>
</dbReference>
<organism evidence="4 5">
    <name type="scientific">Entomortierella chlamydospora</name>
    <dbReference type="NCBI Taxonomy" id="101097"/>
    <lineage>
        <taxon>Eukaryota</taxon>
        <taxon>Fungi</taxon>
        <taxon>Fungi incertae sedis</taxon>
        <taxon>Mucoromycota</taxon>
        <taxon>Mortierellomycotina</taxon>
        <taxon>Mortierellomycetes</taxon>
        <taxon>Mortierellales</taxon>
        <taxon>Mortierellaceae</taxon>
        <taxon>Entomortierella</taxon>
    </lineage>
</organism>
<dbReference type="Proteomes" id="UP000703661">
    <property type="component" value="Unassembled WGS sequence"/>
</dbReference>